<feature type="signal peptide" evidence="2">
    <location>
        <begin position="1"/>
        <end position="27"/>
    </location>
</feature>
<dbReference type="KEGG" id="hvg:123399324"/>
<dbReference type="SMART" id="SM00856">
    <property type="entry name" value="PMEI"/>
    <property type="match status" value="1"/>
</dbReference>
<reference evidence="4" key="1">
    <citation type="journal article" date="2011" name="Plant Physiol.">
        <title>Comprehensive sequence analysis of 24,783 barley full-length cDNAs derived from 12 clone libraries.</title>
        <authorList>
            <person name="Matsumoto T."/>
            <person name="Tanaka T."/>
            <person name="Sakai H."/>
            <person name="Amano N."/>
            <person name="Kanamori H."/>
            <person name="Kurita K."/>
            <person name="Kikuta A."/>
            <person name="Kamiya K."/>
            <person name="Yamamoto M."/>
            <person name="Ikawa H."/>
            <person name="Fujii N."/>
            <person name="Hori K."/>
            <person name="Itoh T."/>
            <person name="Sato K."/>
        </authorList>
    </citation>
    <scope>NUCLEOTIDE SEQUENCE</scope>
    <source>
        <tissue evidence="4">Flower</tissue>
    </source>
</reference>
<dbReference type="EMBL" id="AK373006">
    <property type="protein sequence ID" value="BAK04203.1"/>
    <property type="molecule type" value="mRNA"/>
</dbReference>
<dbReference type="OrthoDB" id="1430376at2759"/>
<dbReference type="PANTHER" id="PTHR31080:SF298">
    <property type="entry name" value="EXPRESSED PROTEIN"/>
    <property type="match status" value="1"/>
</dbReference>
<dbReference type="InterPro" id="IPR051955">
    <property type="entry name" value="PME_Inhibitor"/>
</dbReference>
<dbReference type="Proteomes" id="UP000011116">
    <property type="component" value="Chromosome 5H"/>
</dbReference>
<keyword evidence="6" id="KW-1185">Reference proteome</keyword>
<feature type="chain" id="PRO_5044730858" evidence="2">
    <location>
        <begin position="28"/>
        <end position="186"/>
    </location>
</feature>
<evidence type="ECO:0000259" key="3">
    <source>
        <dbReference type="SMART" id="SM00856"/>
    </source>
</evidence>
<dbReference type="Gramene" id="HORVU.MOREX.r2.5HG0439730.1">
    <property type="protein sequence ID" value="HORVU.MOREX.r2.5HG0439730.1.CDS.1"/>
    <property type="gene ID" value="HORVU.MOREX.r2.5HG0439730"/>
</dbReference>
<feature type="domain" description="Pectinesterase inhibitor" evidence="3">
    <location>
        <begin position="27"/>
        <end position="178"/>
    </location>
</feature>
<dbReference type="GeneID" id="123399324"/>
<evidence type="ECO:0000313" key="5">
    <source>
        <dbReference type="EnsemblPlants" id="HORVU.MOREX.r3.5HG0528640.1.CDS1"/>
    </source>
</evidence>
<dbReference type="InterPro" id="IPR035513">
    <property type="entry name" value="Invertase/methylesterase_inhib"/>
</dbReference>
<dbReference type="SMR" id="F2EA31"/>
<evidence type="ECO:0000313" key="4">
    <source>
        <dbReference type="EMBL" id="BAK04203.1"/>
    </source>
</evidence>
<evidence type="ECO:0000313" key="6">
    <source>
        <dbReference type="Proteomes" id="UP000011116"/>
    </source>
</evidence>
<dbReference type="Gene3D" id="1.20.140.40">
    <property type="entry name" value="Invertase/pectin methylesterase inhibitor family protein"/>
    <property type="match status" value="1"/>
</dbReference>
<accession>F2EA31</accession>
<reference evidence="5" key="3">
    <citation type="submission" date="2020-10" db="EMBL/GenBank/DDBJ databases">
        <authorList>
            <person name="Scholz U."/>
            <person name="Mascher M."/>
            <person name="Fiebig A."/>
        </authorList>
    </citation>
    <scope>NUCLEOTIDE SEQUENCE [LARGE SCALE GENOMIC DNA]</scope>
    <source>
        <strain evidence="5">cv. Morex</strain>
    </source>
</reference>
<dbReference type="Gramene" id="HORVU.MOREX.r3.5HG0528640.1">
    <property type="protein sequence ID" value="HORVU.MOREX.r3.5HG0528640.1.CDS1"/>
    <property type="gene ID" value="HORVU.MOREX.r3.5HG0528640"/>
</dbReference>
<name>F2EA31_HORVV</name>
<sequence>MASASNSARHLLLVAVVLAAVSHSVRANGHPITAEEACKLYTKHASYCTDALANVPGIPMVPVPLPVLAELAVTQAATSGAAALAFIERLEKLAGGMPLGCLEKCVGKFQAAVTALQKSRAAIVEHRDVARVKRWVKAARADGETCMDGCHMMEGGADPTIIRRIKDLGMLCSIALALADAAATHH</sequence>
<dbReference type="EnsemblPlants" id="HORVU.MOREX.r3.5HG0528640.1">
    <property type="protein sequence ID" value="HORVU.MOREX.r3.5HG0528640.1.CDS1"/>
    <property type="gene ID" value="HORVU.MOREX.r3.5HG0528640"/>
</dbReference>
<evidence type="ECO:0000256" key="1">
    <source>
        <dbReference type="ARBA" id="ARBA00022729"/>
    </source>
</evidence>
<gene>
    <name evidence="5" type="primary">LOC123399324</name>
</gene>
<protein>
    <submittedName>
        <fullName evidence="4">Predicted protein</fullName>
    </submittedName>
</protein>
<dbReference type="PANTHER" id="PTHR31080">
    <property type="entry name" value="PECTINESTERASE INHIBITOR-LIKE"/>
    <property type="match status" value="1"/>
</dbReference>
<reference evidence="6" key="2">
    <citation type="journal article" date="2012" name="Nature">
        <title>A physical, genetic and functional sequence assembly of the barley genome.</title>
        <authorList>
            <consortium name="The International Barley Genome Sequencing Consortium"/>
            <person name="Mayer K.F."/>
            <person name="Waugh R."/>
            <person name="Brown J.W."/>
            <person name="Schulman A."/>
            <person name="Langridge P."/>
            <person name="Platzer M."/>
            <person name="Fincher G.B."/>
            <person name="Muehlbauer G.J."/>
            <person name="Sato K."/>
            <person name="Close T.J."/>
            <person name="Wise R.P."/>
            <person name="Stein N."/>
        </authorList>
    </citation>
    <scope>NUCLEOTIDE SEQUENCE [LARGE SCALE GENOMIC DNA]</scope>
    <source>
        <strain evidence="6">cv. Morex</strain>
    </source>
</reference>
<dbReference type="GO" id="GO:0004857">
    <property type="term" value="F:enzyme inhibitor activity"/>
    <property type="evidence" value="ECO:0007669"/>
    <property type="project" value="InterPro"/>
</dbReference>
<dbReference type="RefSeq" id="XP_044949673.1">
    <property type="nucleotide sequence ID" value="XM_045093738.1"/>
</dbReference>
<dbReference type="InterPro" id="IPR006501">
    <property type="entry name" value="Pectinesterase_inhib_dom"/>
</dbReference>
<dbReference type="Pfam" id="PF04043">
    <property type="entry name" value="PMEI"/>
    <property type="match status" value="1"/>
</dbReference>
<organism evidence="4">
    <name type="scientific">Hordeum vulgare subsp. vulgare</name>
    <name type="common">Domesticated barley</name>
    <dbReference type="NCBI Taxonomy" id="112509"/>
    <lineage>
        <taxon>Eukaryota</taxon>
        <taxon>Viridiplantae</taxon>
        <taxon>Streptophyta</taxon>
        <taxon>Embryophyta</taxon>
        <taxon>Tracheophyta</taxon>
        <taxon>Spermatophyta</taxon>
        <taxon>Magnoliopsida</taxon>
        <taxon>Liliopsida</taxon>
        <taxon>Poales</taxon>
        <taxon>Poaceae</taxon>
        <taxon>BOP clade</taxon>
        <taxon>Pooideae</taxon>
        <taxon>Triticodae</taxon>
        <taxon>Triticeae</taxon>
        <taxon>Hordeinae</taxon>
        <taxon>Hordeum</taxon>
    </lineage>
</organism>
<dbReference type="NCBIfam" id="TIGR01614">
    <property type="entry name" value="PME_inhib"/>
    <property type="match status" value="1"/>
</dbReference>
<keyword evidence="1 2" id="KW-0732">Signal</keyword>
<reference evidence="5" key="4">
    <citation type="submission" date="2022-01" db="UniProtKB">
        <authorList>
            <consortium name="EnsemblPlants"/>
        </authorList>
    </citation>
    <scope>IDENTIFICATION</scope>
    <source>
        <strain evidence="5">subsp. vulgare</strain>
    </source>
</reference>
<evidence type="ECO:0000256" key="2">
    <source>
        <dbReference type="SAM" id="SignalP"/>
    </source>
</evidence>
<proteinExistence type="evidence at transcript level"/>
<dbReference type="AlphaFoldDB" id="F2EA31"/>
<dbReference type="SUPFAM" id="SSF101148">
    <property type="entry name" value="Plant invertase/pectin methylesterase inhibitor"/>
    <property type="match status" value="1"/>
</dbReference>